<evidence type="ECO:0000313" key="2">
    <source>
        <dbReference type="Proteomes" id="UP000192569"/>
    </source>
</evidence>
<evidence type="ECO:0000313" key="1">
    <source>
        <dbReference type="EMBL" id="SMB97776.1"/>
    </source>
</evidence>
<dbReference type="EMBL" id="LT838272">
    <property type="protein sequence ID" value="SMB97776.1"/>
    <property type="molecule type" value="Genomic_DNA"/>
</dbReference>
<sequence length="204" mass="21991">MAIAGKVGAVYVSDINTAPVSFTDQATTPDATRTRYQVTDSAYRYWPLDAAITVKKNGSVITSGFTLERAGGFVVFDTPLLDTDTVTVSGQALTLVQCGGFFNWSVETDAEDVEATTFASGGWKEFVRTVKGWSGSAEAYWGDDRFFKSLGEIIVVKLFVDSGASQKCLEGFAIINGEGIEAAVDELVKESIDFEGVGPLYFRL</sequence>
<protein>
    <submittedName>
        <fullName evidence="1">Uncharacterized protein</fullName>
    </submittedName>
</protein>
<dbReference type="Proteomes" id="UP000192569">
    <property type="component" value="Chromosome I"/>
</dbReference>
<dbReference type="OrthoDB" id="2080165at2"/>
<dbReference type="AlphaFoldDB" id="A0A1W1VWR7"/>
<gene>
    <name evidence="1" type="ORF">SAMN00808754_1939</name>
</gene>
<name>A0A1W1VWR7_9FIRM</name>
<dbReference type="RefSeq" id="WP_084665522.1">
    <property type="nucleotide sequence ID" value="NZ_LT838272.1"/>
</dbReference>
<proteinExistence type="predicted"/>
<organism evidence="1 2">
    <name type="scientific">Thermanaeromonas toyohensis ToBE</name>
    <dbReference type="NCBI Taxonomy" id="698762"/>
    <lineage>
        <taxon>Bacteria</taxon>
        <taxon>Bacillati</taxon>
        <taxon>Bacillota</taxon>
        <taxon>Clostridia</taxon>
        <taxon>Neomoorellales</taxon>
        <taxon>Neomoorellaceae</taxon>
        <taxon>Thermanaeromonas</taxon>
    </lineage>
</organism>
<reference evidence="1 2" key="1">
    <citation type="submission" date="2017-04" db="EMBL/GenBank/DDBJ databases">
        <authorList>
            <person name="Afonso C.L."/>
            <person name="Miller P.J."/>
            <person name="Scott M.A."/>
            <person name="Spackman E."/>
            <person name="Goraichik I."/>
            <person name="Dimitrov K.M."/>
            <person name="Suarez D.L."/>
            <person name="Swayne D.E."/>
        </authorList>
    </citation>
    <scope>NUCLEOTIDE SEQUENCE [LARGE SCALE GENOMIC DNA]</scope>
    <source>
        <strain evidence="1 2">ToBE</strain>
    </source>
</reference>
<keyword evidence="2" id="KW-1185">Reference proteome</keyword>
<dbReference type="STRING" id="698762.SAMN00808754_1939"/>
<accession>A0A1W1VWR7</accession>